<evidence type="ECO:0000256" key="7">
    <source>
        <dbReference type="ARBA" id="ARBA00022857"/>
    </source>
</evidence>
<evidence type="ECO:0000256" key="11">
    <source>
        <dbReference type="ARBA" id="ARBA00034478"/>
    </source>
</evidence>
<dbReference type="EC" id="1.5.1.54" evidence="12"/>
<evidence type="ECO:0000256" key="1">
    <source>
        <dbReference type="ARBA" id="ARBA00001974"/>
    </source>
</evidence>
<evidence type="ECO:0000256" key="4">
    <source>
        <dbReference type="ARBA" id="ARBA00022605"/>
    </source>
</evidence>
<proteinExistence type="inferred from homology"/>
<keyword evidence="10" id="KW-0486">Methionine biosynthesis</keyword>
<dbReference type="InterPro" id="IPR053806">
    <property type="entry name" value="MTHFR_C"/>
</dbReference>
<dbReference type="NCBIfam" id="TIGR00677">
    <property type="entry name" value="fadh2_euk"/>
    <property type="match status" value="1"/>
</dbReference>
<dbReference type="InterPro" id="IPR029041">
    <property type="entry name" value="FAD-linked_oxidoreductase-like"/>
</dbReference>
<evidence type="ECO:0000256" key="12">
    <source>
        <dbReference type="ARBA" id="ARBA00034529"/>
    </source>
</evidence>
<comment type="pathway">
    <text evidence="11">Amino-acid biosynthesis; L-methionine biosynthesis via de novo pathway.</text>
</comment>
<evidence type="ECO:0000256" key="8">
    <source>
        <dbReference type="ARBA" id="ARBA00023002"/>
    </source>
</evidence>
<comment type="pathway">
    <text evidence="2 13">One-carbon metabolism; tetrahydrofolate interconversion.</text>
</comment>
<keyword evidence="8 15" id="KW-0560">Oxidoreductase</keyword>
<sequence>MKVVHKLEAAFEENRPVWSFEYFPPKTQQGVINLYDRLERMYKLGPEFIDVTWGAGGTTSDLTLEICRTAQSVYGLETCMHLTCTNMPVDKIDMALREAKDAGIQNILALRGDPPRGAAEWVKCDNGFANAVDLVRYIRKQYDDYFCISVAGYPEGHIDSEDKEQDLHFLKAKVDAGADYIVTQLFYDTELFLRWADQCRAIGINCPILAGIMPIQSYNGFQRMTTLCKTAVPEAIHQKLEPIKDDDQAVKSFGVQLAIDMCNQLRAGGHLGFHFYTLNLEKTTRLILEGLKFVAPVEKLRPLPWNPSKGRRRRDESVRPIFWRNRTRSYIARTEGWDEFPNGRWGDSRSPAYGELDGYGMTLRYGKDACLAQWNHPSSLEDVYATFAQYCLGQVKFLPWSDVPLNLEATLIRDHLARINSQGFLTVNSQPAVNGANSADPNVGWGPKNGYVYQKAYLEFFVSAEALQPLIRSIERDHPSITFYAVNRHGDLKTNTSSDEPNAVTWGVFPGQEIKQPTVVEVVSFMAWKDEAFELWNQWADLYTPGSSSHQVIQEIADSWFLVNMVHNDFQQPMEAIFNVFDQLSLDRETAEPTR</sequence>
<dbReference type="InterPro" id="IPR004620">
    <property type="entry name" value="MTHF_reductase_bac"/>
</dbReference>
<dbReference type="AlphaFoldDB" id="A0A9W8B2J4"/>
<evidence type="ECO:0000256" key="9">
    <source>
        <dbReference type="ARBA" id="ARBA00023027"/>
    </source>
</evidence>
<keyword evidence="9" id="KW-0520">NAD</keyword>
<comment type="caution">
    <text evidence="15">The sequence shown here is derived from an EMBL/GenBank/DDBJ whole genome shotgun (WGS) entry which is preliminary data.</text>
</comment>
<dbReference type="SUPFAM" id="SSF51730">
    <property type="entry name" value="FAD-linked oxidoreductase"/>
    <property type="match status" value="1"/>
</dbReference>
<protein>
    <recommendedName>
        <fullName evidence="12">methylenetetrahydrofolate reductase (NADH)</fullName>
        <ecNumber evidence="12">1.5.1.54</ecNumber>
    </recommendedName>
</protein>
<evidence type="ECO:0000256" key="3">
    <source>
        <dbReference type="ARBA" id="ARBA00006743"/>
    </source>
</evidence>
<dbReference type="Gene3D" id="3.20.20.220">
    <property type="match status" value="1"/>
</dbReference>
<dbReference type="GO" id="GO:0005829">
    <property type="term" value="C:cytosol"/>
    <property type="evidence" value="ECO:0007669"/>
    <property type="project" value="InterPro"/>
</dbReference>
<dbReference type="InterPro" id="IPR004621">
    <property type="entry name" value="Fadh2_euk"/>
</dbReference>
<dbReference type="PANTHER" id="PTHR45754:SF3">
    <property type="entry name" value="METHYLENETETRAHYDROFOLATE REDUCTASE (NADPH)"/>
    <property type="match status" value="1"/>
</dbReference>
<dbReference type="Pfam" id="PF02219">
    <property type="entry name" value="MTHFR"/>
    <property type="match status" value="1"/>
</dbReference>
<dbReference type="FunFam" id="3.20.20.220:FF:000002">
    <property type="entry name" value="Methylenetetrahydrofolate reductase"/>
    <property type="match status" value="1"/>
</dbReference>
<comment type="similarity">
    <text evidence="3">Belongs to the methylenetetrahydrofolate reductase family.</text>
</comment>
<dbReference type="GO" id="GO:0071949">
    <property type="term" value="F:FAD binding"/>
    <property type="evidence" value="ECO:0007669"/>
    <property type="project" value="TreeGrafter"/>
</dbReference>
<evidence type="ECO:0000256" key="10">
    <source>
        <dbReference type="ARBA" id="ARBA00023167"/>
    </source>
</evidence>
<evidence type="ECO:0000256" key="6">
    <source>
        <dbReference type="ARBA" id="ARBA00022827"/>
    </source>
</evidence>
<evidence type="ECO:0000259" key="14">
    <source>
        <dbReference type="Pfam" id="PF21895"/>
    </source>
</evidence>
<evidence type="ECO:0000256" key="13">
    <source>
        <dbReference type="RuleBase" id="RU004254"/>
    </source>
</evidence>
<comment type="cofactor">
    <cofactor evidence="1">
        <name>FAD</name>
        <dbReference type="ChEBI" id="CHEBI:57692"/>
    </cofactor>
</comment>
<reference evidence="15" key="1">
    <citation type="submission" date="2022-07" db="EMBL/GenBank/DDBJ databases">
        <title>Phylogenomic reconstructions and comparative analyses of Kickxellomycotina fungi.</title>
        <authorList>
            <person name="Reynolds N.K."/>
            <person name="Stajich J.E."/>
            <person name="Barry K."/>
            <person name="Grigoriev I.V."/>
            <person name="Crous P."/>
            <person name="Smith M.E."/>
        </authorList>
    </citation>
    <scope>NUCLEOTIDE SEQUENCE</scope>
    <source>
        <strain evidence="15">RSA 567</strain>
    </source>
</reference>
<accession>A0A9W8B2J4</accession>
<keyword evidence="7" id="KW-0521">NADP</keyword>
<dbReference type="CDD" id="cd00537">
    <property type="entry name" value="MTHFR"/>
    <property type="match status" value="1"/>
</dbReference>
<dbReference type="OrthoDB" id="16284at2759"/>
<evidence type="ECO:0000256" key="2">
    <source>
        <dbReference type="ARBA" id="ARBA00004777"/>
    </source>
</evidence>
<keyword evidence="4" id="KW-0028">Amino-acid biosynthesis</keyword>
<name>A0A9W8B2J4_9FUNG</name>
<dbReference type="InterPro" id="IPR003171">
    <property type="entry name" value="Mehydrof_redctse-like"/>
</dbReference>
<dbReference type="EMBL" id="JANBQB010000119">
    <property type="protein sequence ID" value="KAJ1981588.1"/>
    <property type="molecule type" value="Genomic_DNA"/>
</dbReference>
<gene>
    <name evidence="15" type="primary">MET13</name>
    <name evidence="15" type="ORF">H4R34_002012</name>
</gene>
<dbReference type="PANTHER" id="PTHR45754">
    <property type="entry name" value="METHYLENETETRAHYDROFOLATE REDUCTASE"/>
    <property type="match status" value="1"/>
</dbReference>
<organism evidence="15 16">
    <name type="scientific">Dimargaris verticillata</name>
    <dbReference type="NCBI Taxonomy" id="2761393"/>
    <lineage>
        <taxon>Eukaryota</taxon>
        <taxon>Fungi</taxon>
        <taxon>Fungi incertae sedis</taxon>
        <taxon>Zoopagomycota</taxon>
        <taxon>Kickxellomycotina</taxon>
        <taxon>Dimargaritomycetes</taxon>
        <taxon>Dimargaritales</taxon>
        <taxon>Dimargaritaceae</taxon>
        <taxon>Dimargaris</taxon>
    </lineage>
</organism>
<dbReference type="Proteomes" id="UP001151582">
    <property type="component" value="Unassembled WGS sequence"/>
</dbReference>
<dbReference type="GO" id="GO:0009086">
    <property type="term" value="P:methionine biosynthetic process"/>
    <property type="evidence" value="ECO:0007669"/>
    <property type="project" value="UniProtKB-KW"/>
</dbReference>
<dbReference type="Pfam" id="PF21895">
    <property type="entry name" value="MTHFR_C"/>
    <property type="match status" value="1"/>
</dbReference>
<dbReference type="GO" id="GO:0035999">
    <property type="term" value="P:tetrahydrofolate interconversion"/>
    <property type="evidence" value="ECO:0007669"/>
    <property type="project" value="TreeGrafter"/>
</dbReference>
<feature type="domain" description="MTHFR SAM-binding regulatory" evidence="14">
    <location>
        <begin position="301"/>
        <end position="581"/>
    </location>
</feature>
<keyword evidence="6" id="KW-0274">FAD</keyword>
<evidence type="ECO:0000256" key="5">
    <source>
        <dbReference type="ARBA" id="ARBA00022630"/>
    </source>
</evidence>
<evidence type="ECO:0000313" key="15">
    <source>
        <dbReference type="EMBL" id="KAJ1981588.1"/>
    </source>
</evidence>
<keyword evidence="5" id="KW-0285">Flavoprotein</keyword>
<dbReference type="NCBIfam" id="TIGR00676">
    <property type="entry name" value="fadh2"/>
    <property type="match status" value="1"/>
</dbReference>
<dbReference type="GO" id="GO:0106312">
    <property type="term" value="F:methylenetetrahydrofolate reductase (NADH) activity"/>
    <property type="evidence" value="ECO:0007669"/>
    <property type="project" value="UniProtKB-EC"/>
</dbReference>
<evidence type="ECO:0000313" key="16">
    <source>
        <dbReference type="Proteomes" id="UP001151582"/>
    </source>
</evidence>
<keyword evidence="16" id="KW-1185">Reference proteome</keyword>